<sequence length="415" mass="43041">MPPSLSVAAPQRRLGAVSVPPAWIIVLSGIVIAMHVGKMPPAIPVLQQALGVGLVQAGFLLSAVQLAGMGVGALAGMAADRLGLRRSLLTGQIILALASLAGMAVTSPTGLLVLRALEGLGFLLAALPAPSLIRQLVRPSQLPLYLGWWSAYMGTGIALALLGGPLAMQWLGWQGWWGLLGLLSAVMVLWVLRRIPADAVRAAGMPGTPGAPGDSGAPWWAPLRLTLGHSGPWQVALLFAMYSSQWLAVIGFLPAVYAQAGLGAAQAGALTALASWINVTGNIASGRLLQKGWCARHLLYTGFASMGLGAVLVFGTWTEGLPVLRYLAVLVFSAVGGLIPGVLFSLAVRVAPSERTVSTTVGWMQQCSSAGQFLGPPLIAWVAGSVGGWHWTWALTGTAACIGLLAARRVRFQTA</sequence>
<dbReference type="AlphaFoldDB" id="A0A4R2N932"/>
<evidence type="ECO:0000256" key="4">
    <source>
        <dbReference type="ARBA" id="ARBA00022989"/>
    </source>
</evidence>
<evidence type="ECO:0000256" key="2">
    <source>
        <dbReference type="ARBA" id="ARBA00022475"/>
    </source>
</evidence>
<feature type="transmembrane region" description="Helical" evidence="6">
    <location>
        <begin position="389"/>
        <end position="407"/>
    </location>
</feature>
<dbReference type="SUPFAM" id="SSF103473">
    <property type="entry name" value="MFS general substrate transporter"/>
    <property type="match status" value="1"/>
</dbReference>
<accession>A0A4R2N932</accession>
<reference evidence="8 9" key="1">
    <citation type="submission" date="2019-03" db="EMBL/GenBank/DDBJ databases">
        <title>Genomic Encyclopedia of Type Strains, Phase IV (KMG-IV): sequencing the most valuable type-strain genomes for metagenomic binning, comparative biology and taxonomic classification.</title>
        <authorList>
            <person name="Goeker M."/>
        </authorList>
    </citation>
    <scope>NUCLEOTIDE SEQUENCE [LARGE SCALE GENOMIC DNA]</scope>
    <source>
        <strain evidence="8 9">DSM 1837</strain>
    </source>
</reference>
<keyword evidence="4 6" id="KW-1133">Transmembrane helix</keyword>
<dbReference type="InterPro" id="IPR036259">
    <property type="entry name" value="MFS_trans_sf"/>
</dbReference>
<dbReference type="InterPro" id="IPR011701">
    <property type="entry name" value="MFS"/>
</dbReference>
<evidence type="ECO:0000313" key="8">
    <source>
        <dbReference type="EMBL" id="TCP17493.1"/>
    </source>
</evidence>
<dbReference type="InterPro" id="IPR050189">
    <property type="entry name" value="MFS_Efflux_Transporters"/>
</dbReference>
<dbReference type="CDD" id="cd06174">
    <property type="entry name" value="MFS"/>
    <property type="match status" value="1"/>
</dbReference>
<feature type="transmembrane region" description="Helical" evidence="6">
    <location>
        <begin position="88"/>
        <end position="106"/>
    </location>
</feature>
<dbReference type="EMBL" id="SLXH01000012">
    <property type="protein sequence ID" value="TCP17493.1"/>
    <property type="molecule type" value="Genomic_DNA"/>
</dbReference>
<dbReference type="PANTHER" id="PTHR43124">
    <property type="entry name" value="PURINE EFFLUX PUMP PBUE"/>
    <property type="match status" value="1"/>
</dbReference>
<feature type="transmembrane region" description="Helical" evidence="6">
    <location>
        <begin position="54"/>
        <end position="76"/>
    </location>
</feature>
<gene>
    <name evidence="8" type="ORF">EV674_11250</name>
</gene>
<feature type="transmembrane region" description="Helical" evidence="6">
    <location>
        <begin position="145"/>
        <end position="168"/>
    </location>
</feature>
<comment type="caution">
    <text evidence="8">The sequence shown here is derived from an EMBL/GenBank/DDBJ whole genome shotgun (WGS) entry which is preliminary data.</text>
</comment>
<feature type="transmembrane region" description="Helical" evidence="6">
    <location>
        <begin position="174"/>
        <end position="192"/>
    </location>
</feature>
<protein>
    <submittedName>
        <fullName evidence="8">Cyanate permease</fullName>
    </submittedName>
</protein>
<keyword evidence="5 6" id="KW-0472">Membrane</keyword>
<evidence type="ECO:0000256" key="6">
    <source>
        <dbReference type="SAM" id="Phobius"/>
    </source>
</evidence>
<feature type="transmembrane region" description="Helical" evidence="6">
    <location>
        <begin position="323"/>
        <end position="348"/>
    </location>
</feature>
<feature type="transmembrane region" description="Helical" evidence="6">
    <location>
        <begin position="14"/>
        <end position="34"/>
    </location>
</feature>
<evidence type="ECO:0000256" key="3">
    <source>
        <dbReference type="ARBA" id="ARBA00022692"/>
    </source>
</evidence>
<dbReference type="Gene3D" id="1.20.1250.20">
    <property type="entry name" value="MFS general substrate transporter like domains"/>
    <property type="match status" value="1"/>
</dbReference>
<dbReference type="RefSeq" id="WP_241524922.1">
    <property type="nucleotide sequence ID" value="NZ_QXNC01000012.1"/>
</dbReference>
<dbReference type="GO" id="GO:0005886">
    <property type="term" value="C:plasma membrane"/>
    <property type="evidence" value="ECO:0007669"/>
    <property type="project" value="UniProtKB-SubCell"/>
</dbReference>
<feature type="domain" description="Major facilitator superfamily (MFS) profile" evidence="7">
    <location>
        <begin position="21"/>
        <end position="415"/>
    </location>
</feature>
<evidence type="ECO:0000256" key="5">
    <source>
        <dbReference type="ARBA" id="ARBA00023136"/>
    </source>
</evidence>
<organism evidence="8 9">
    <name type="scientific">Simplicispira metamorpha</name>
    <dbReference type="NCBI Taxonomy" id="80881"/>
    <lineage>
        <taxon>Bacteria</taxon>
        <taxon>Pseudomonadati</taxon>
        <taxon>Pseudomonadota</taxon>
        <taxon>Betaproteobacteria</taxon>
        <taxon>Burkholderiales</taxon>
        <taxon>Comamonadaceae</taxon>
        <taxon>Simplicispira</taxon>
    </lineage>
</organism>
<dbReference type="PANTHER" id="PTHR43124:SF3">
    <property type="entry name" value="CHLORAMPHENICOL EFFLUX PUMP RV0191"/>
    <property type="match status" value="1"/>
</dbReference>
<dbReference type="PROSITE" id="PS50850">
    <property type="entry name" value="MFS"/>
    <property type="match status" value="1"/>
</dbReference>
<proteinExistence type="predicted"/>
<feature type="transmembrane region" description="Helical" evidence="6">
    <location>
        <begin position="297"/>
        <end position="317"/>
    </location>
</feature>
<feature type="transmembrane region" description="Helical" evidence="6">
    <location>
        <begin position="235"/>
        <end position="257"/>
    </location>
</feature>
<keyword evidence="3 6" id="KW-0812">Transmembrane</keyword>
<keyword evidence="2" id="KW-1003">Cell membrane</keyword>
<feature type="transmembrane region" description="Helical" evidence="6">
    <location>
        <begin position="263"/>
        <end position="285"/>
    </location>
</feature>
<evidence type="ECO:0000259" key="7">
    <source>
        <dbReference type="PROSITE" id="PS50850"/>
    </source>
</evidence>
<comment type="subcellular location">
    <subcellularLocation>
        <location evidence="1">Cell membrane</location>
        <topology evidence="1">Multi-pass membrane protein</topology>
    </subcellularLocation>
</comment>
<feature type="transmembrane region" description="Helical" evidence="6">
    <location>
        <begin position="112"/>
        <end position="133"/>
    </location>
</feature>
<dbReference type="InterPro" id="IPR020846">
    <property type="entry name" value="MFS_dom"/>
</dbReference>
<feature type="transmembrane region" description="Helical" evidence="6">
    <location>
        <begin position="360"/>
        <end position="383"/>
    </location>
</feature>
<dbReference type="Pfam" id="PF07690">
    <property type="entry name" value="MFS_1"/>
    <property type="match status" value="1"/>
</dbReference>
<dbReference type="GO" id="GO:0022857">
    <property type="term" value="F:transmembrane transporter activity"/>
    <property type="evidence" value="ECO:0007669"/>
    <property type="project" value="InterPro"/>
</dbReference>
<evidence type="ECO:0000313" key="9">
    <source>
        <dbReference type="Proteomes" id="UP000295182"/>
    </source>
</evidence>
<name>A0A4R2N932_9BURK</name>
<evidence type="ECO:0000256" key="1">
    <source>
        <dbReference type="ARBA" id="ARBA00004651"/>
    </source>
</evidence>
<dbReference type="Proteomes" id="UP000295182">
    <property type="component" value="Unassembled WGS sequence"/>
</dbReference>
<keyword evidence="9" id="KW-1185">Reference proteome</keyword>